<evidence type="ECO:0000259" key="1">
    <source>
        <dbReference type="Pfam" id="PF10091"/>
    </source>
</evidence>
<protein>
    <recommendedName>
        <fullName evidence="1">Glycoamylase-like domain-containing protein</fullName>
    </recommendedName>
</protein>
<dbReference type="EMBL" id="SJPK01000005">
    <property type="protein sequence ID" value="TWT66610.1"/>
    <property type="molecule type" value="Genomic_DNA"/>
</dbReference>
<evidence type="ECO:0000313" key="3">
    <source>
        <dbReference type="Proteomes" id="UP000318053"/>
    </source>
</evidence>
<gene>
    <name evidence="2" type="ORF">CA85_27070</name>
</gene>
<dbReference type="RefSeq" id="WP_146391685.1">
    <property type="nucleotide sequence ID" value="NZ_SJPK01000005.1"/>
</dbReference>
<dbReference type="OrthoDB" id="5937621at2"/>
<dbReference type="InterPro" id="IPR019282">
    <property type="entry name" value="Glycoamylase-like_cons_dom"/>
</dbReference>
<dbReference type="Proteomes" id="UP000318053">
    <property type="component" value="Unassembled WGS sequence"/>
</dbReference>
<sequence length="414" mass="46203">MTSDDFLTDLRTRCYRYFVEAADADTGLISDRGRTDGRKFSEHASTAACGFGLAAYALAPASGLDSLDRARARSRILLRSLVERAEHHNGFVYHFIGRGDGKRMMKSEASTIDTALMLAGAMCSETIFGDDAEIASLCRELTSRINWQSMLCEGNVLSMGWTPERGMLPHRWDRFSELTLLVLIAIGAPHHAIDPNAWQAWRREQVLTFQGQTFLSYPPLFVHQYPLAFFDFRGLQSPSGRSYWQNSVTAHYAQIEFLKRLSQRYPKQLGHYGDTLWGLTSSDSATGYRDWGGPYEDNRFEPDRGIDGTVVPSAAAGGLAIVPEPAIETLTYQRHHYGDQIYRRYGFANAFNPATEWVSQDVIGIDTGISLLMAENRRSGGVWKAFMAHPIAQAALKRAGFTSRSRSQNDASVS</sequence>
<organism evidence="2 3">
    <name type="scientific">Allorhodopirellula solitaria</name>
    <dbReference type="NCBI Taxonomy" id="2527987"/>
    <lineage>
        <taxon>Bacteria</taxon>
        <taxon>Pseudomonadati</taxon>
        <taxon>Planctomycetota</taxon>
        <taxon>Planctomycetia</taxon>
        <taxon>Pirellulales</taxon>
        <taxon>Pirellulaceae</taxon>
        <taxon>Allorhodopirellula</taxon>
    </lineage>
</organism>
<feature type="domain" description="Glycoamylase-like" evidence="1">
    <location>
        <begin position="170"/>
        <end position="390"/>
    </location>
</feature>
<accession>A0A5C5XUS1</accession>
<name>A0A5C5XUS1_9BACT</name>
<dbReference type="Gene3D" id="1.50.10.140">
    <property type="match status" value="1"/>
</dbReference>
<evidence type="ECO:0000313" key="2">
    <source>
        <dbReference type="EMBL" id="TWT66610.1"/>
    </source>
</evidence>
<comment type="caution">
    <text evidence="2">The sequence shown here is derived from an EMBL/GenBank/DDBJ whole genome shotgun (WGS) entry which is preliminary data.</text>
</comment>
<keyword evidence="3" id="KW-1185">Reference proteome</keyword>
<dbReference type="AlphaFoldDB" id="A0A5C5XUS1"/>
<reference evidence="2 3" key="1">
    <citation type="submission" date="2019-02" db="EMBL/GenBank/DDBJ databases">
        <title>Deep-cultivation of Planctomycetes and their phenomic and genomic characterization uncovers novel biology.</title>
        <authorList>
            <person name="Wiegand S."/>
            <person name="Jogler M."/>
            <person name="Boedeker C."/>
            <person name="Pinto D."/>
            <person name="Vollmers J."/>
            <person name="Rivas-Marin E."/>
            <person name="Kohn T."/>
            <person name="Peeters S.H."/>
            <person name="Heuer A."/>
            <person name="Rast P."/>
            <person name="Oberbeckmann S."/>
            <person name="Bunk B."/>
            <person name="Jeske O."/>
            <person name="Meyerdierks A."/>
            <person name="Storesund J.E."/>
            <person name="Kallscheuer N."/>
            <person name="Luecker S."/>
            <person name="Lage O.M."/>
            <person name="Pohl T."/>
            <person name="Merkel B.J."/>
            <person name="Hornburger P."/>
            <person name="Mueller R.-W."/>
            <person name="Bruemmer F."/>
            <person name="Labrenz M."/>
            <person name="Spormann A.M."/>
            <person name="Op Den Camp H."/>
            <person name="Overmann J."/>
            <person name="Amann R."/>
            <person name="Jetten M.S.M."/>
            <person name="Mascher T."/>
            <person name="Medema M.H."/>
            <person name="Devos D.P."/>
            <person name="Kaster A.-K."/>
            <person name="Ovreas L."/>
            <person name="Rohde M."/>
            <person name="Galperin M.Y."/>
            <person name="Jogler C."/>
        </authorList>
    </citation>
    <scope>NUCLEOTIDE SEQUENCE [LARGE SCALE GENOMIC DNA]</scope>
    <source>
        <strain evidence="2 3">CA85</strain>
    </source>
</reference>
<dbReference type="Pfam" id="PF10091">
    <property type="entry name" value="Glycoamylase"/>
    <property type="match status" value="1"/>
</dbReference>
<dbReference type="InterPro" id="IPR016883">
    <property type="entry name" value="UCP028431"/>
</dbReference>
<dbReference type="PIRSF" id="PIRSF028431">
    <property type="entry name" value="UCP028431"/>
    <property type="match status" value="1"/>
</dbReference>
<proteinExistence type="predicted"/>